<feature type="region of interest" description="Disordered" evidence="1">
    <location>
        <begin position="167"/>
        <end position="191"/>
    </location>
</feature>
<feature type="region of interest" description="Disordered" evidence="1">
    <location>
        <begin position="111"/>
        <end position="135"/>
    </location>
</feature>
<gene>
    <name evidence="2" type="ORF">PIIN_06720</name>
</gene>
<evidence type="ECO:0000256" key="1">
    <source>
        <dbReference type="SAM" id="MobiDB-lite"/>
    </source>
</evidence>
<sequence length="191" mass="20812">MAVGNEIRALLFSTITLTDDDKAAQSRANPDLGSLKVIKSTLESSDVHEGKKTLGGHRIKIGEKVATHTCDVSAAVEFIDKEPFAVFLFRYRPEDILQAMGHIRTSTDQSLLGVKRNASEASESEDESGASDEEQEIAAKIAALSQRMKTLKKRKRVKVEESPILILSGTTGTRETSPIVLSSDDEVVELD</sequence>
<feature type="compositionally biased region" description="Polar residues" evidence="1">
    <location>
        <begin position="168"/>
        <end position="180"/>
    </location>
</feature>
<name>G4TN89_SERID</name>
<organism evidence="2 3">
    <name type="scientific">Serendipita indica (strain DSM 11827)</name>
    <name type="common">Root endophyte fungus</name>
    <name type="synonym">Piriformospora indica</name>
    <dbReference type="NCBI Taxonomy" id="1109443"/>
    <lineage>
        <taxon>Eukaryota</taxon>
        <taxon>Fungi</taxon>
        <taxon>Dikarya</taxon>
        <taxon>Basidiomycota</taxon>
        <taxon>Agaricomycotina</taxon>
        <taxon>Agaricomycetes</taxon>
        <taxon>Sebacinales</taxon>
        <taxon>Serendipitaceae</taxon>
        <taxon>Serendipita</taxon>
    </lineage>
</organism>
<accession>G4TN89</accession>
<dbReference type="OrthoDB" id="3364132at2759"/>
<comment type="caution">
    <text evidence="2">The sequence shown here is derived from an EMBL/GenBank/DDBJ whole genome shotgun (WGS) entry which is preliminary data.</text>
</comment>
<dbReference type="Proteomes" id="UP000007148">
    <property type="component" value="Unassembled WGS sequence"/>
</dbReference>
<protein>
    <submittedName>
        <fullName evidence="2">Uncharacterized protein</fullName>
    </submittedName>
</protein>
<dbReference type="EMBL" id="CAFZ01000183">
    <property type="protein sequence ID" value="CCA72782.1"/>
    <property type="molecule type" value="Genomic_DNA"/>
</dbReference>
<proteinExistence type="predicted"/>
<feature type="compositionally biased region" description="Acidic residues" evidence="1">
    <location>
        <begin position="122"/>
        <end position="135"/>
    </location>
</feature>
<dbReference type="AlphaFoldDB" id="G4TN89"/>
<dbReference type="OMA" id="EFIDKEP"/>
<evidence type="ECO:0000313" key="3">
    <source>
        <dbReference type="Proteomes" id="UP000007148"/>
    </source>
</evidence>
<dbReference type="InParanoid" id="G4TN89"/>
<dbReference type="HOGENOM" id="CLU_060356_4_0_1"/>
<keyword evidence="3" id="KW-1185">Reference proteome</keyword>
<evidence type="ECO:0000313" key="2">
    <source>
        <dbReference type="EMBL" id="CCA72782.1"/>
    </source>
</evidence>
<reference evidence="2 3" key="1">
    <citation type="journal article" date="2011" name="PLoS Pathog.">
        <title>Endophytic Life Strategies Decoded by Genome and Transcriptome Analyses of the Mutualistic Root Symbiont Piriformospora indica.</title>
        <authorList>
            <person name="Zuccaro A."/>
            <person name="Lahrmann U."/>
            <person name="Guldener U."/>
            <person name="Langen G."/>
            <person name="Pfiffi S."/>
            <person name="Biedenkopf D."/>
            <person name="Wong P."/>
            <person name="Samans B."/>
            <person name="Grimm C."/>
            <person name="Basiewicz M."/>
            <person name="Murat C."/>
            <person name="Martin F."/>
            <person name="Kogel K.H."/>
        </authorList>
    </citation>
    <scope>NUCLEOTIDE SEQUENCE [LARGE SCALE GENOMIC DNA]</scope>
    <source>
        <strain evidence="2 3">DSM 11827</strain>
    </source>
</reference>